<dbReference type="PANTHER" id="PTHR31170:SF25">
    <property type="entry name" value="BNAA09G04570D PROTEIN"/>
    <property type="match status" value="1"/>
</dbReference>
<accession>A0A2P6PEB5</accession>
<dbReference type="Proteomes" id="UP000238479">
    <property type="component" value="Chromosome 7"/>
</dbReference>
<name>A0A2P6PEB5_ROSCH</name>
<evidence type="ECO:0000313" key="1">
    <source>
        <dbReference type="EMBL" id="PRQ20266.1"/>
    </source>
</evidence>
<dbReference type="PANTHER" id="PTHR31170">
    <property type="entry name" value="BNAC04G53230D PROTEIN"/>
    <property type="match status" value="1"/>
</dbReference>
<sequence length="77" mass="9033">MEEAIRECYSKTLKFSSQNLVEMMVLDDLFIIEMFCKLEELSLMSKDNPIFNLSRVITELIPDLLPLENQISFMVLQ</sequence>
<gene>
    <name evidence="1" type="ORF">RchiOBHm_Chr7g0226261</name>
</gene>
<comment type="caution">
    <text evidence="1">The sequence shown here is derived from an EMBL/GenBank/DDBJ whole genome shotgun (WGS) entry which is preliminary data.</text>
</comment>
<organism evidence="1 2">
    <name type="scientific">Rosa chinensis</name>
    <name type="common">China rose</name>
    <dbReference type="NCBI Taxonomy" id="74649"/>
    <lineage>
        <taxon>Eukaryota</taxon>
        <taxon>Viridiplantae</taxon>
        <taxon>Streptophyta</taxon>
        <taxon>Embryophyta</taxon>
        <taxon>Tracheophyta</taxon>
        <taxon>Spermatophyta</taxon>
        <taxon>Magnoliopsida</taxon>
        <taxon>eudicotyledons</taxon>
        <taxon>Gunneridae</taxon>
        <taxon>Pentapetalae</taxon>
        <taxon>rosids</taxon>
        <taxon>fabids</taxon>
        <taxon>Rosales</taxon>
        <taxon>Rosaceae</taxon>
        <taxon>Rosoideae</taxon>
        <taxon>Rosoideae incertae sedis</taxon>
        <taxon>Rosa</taxon>
    </lineage>
</organism>
<dbReference type="EMBL" id="PDCK01000045">
    <property type="protein sequence ID" value="PRQ20266.1"/>
    <property type="molecule type" value="Genomic_DNA"/>
</dbReference>
<dbReference type="Gramene" id="PRQ20266">
    <property type="protein sequence ID" value="PRQ20266"/>
    <property type="gene ID" value="RchiOBHm_Chr7g0226261"/>
</dbReference>
<keyword evidence="2" id="KW-1185">Reference proteome</keyword>
<dbReference type="Pfam" id="PF03140">
    <property type="entry name" value="DUF247"/>
    <property type="match status" value="1"/>
</dbReference>
<evidence type="ECO:0000313" key="2">
    <source>
        <dbReference type="Proteomes" id="UP000238479"/>
    </source>
</evidence>
<dbReference type="InterPro" id="IPR004158">
    <property type="entry name" value="DUF247_pln"/>
</dbReference>
<reference evidence="1 2" key="1">
    <citation type="journal article" date="2018" name="Nat. Genet.">
        <title>The Rosa genome provides new insights in the design of modern roses.</title>
        <authorList>
            <person name="Bendahmane M."/>
        </authorList>
    </citation>
    <scope>NUCLEOTIDE SEQUENCE [LARGE SCALE GENOMIC DNA]</scope>
    <source>
        <strain evidence="2">cv. Old Blush</strain>
    </source>
</reference>
<protein>
    <submittedName>
        <fullName evidence="1">Uncharacterized protein</fullName>
    </submittedName>
</protein>
<proteinExistence type="predicted"/>
<dbReference type="AlphaFoldDB" id="A0A2P6PEB5"/>